<dbReference type="HOGENOM" id="CLU_007383_9_2_1"/>
<protein>
    <recommendedName>
        <fullName evidence="3">NAD-dependent epimerase/dehydratase domain-containing protein</fullName>
    </recommendedName>
</protein>
<dbReference type="AlphaFoldDB" id="A0A067MTC0"/>
<name>A0A067MTC0_BOTB1</name>
<dbReference type="EMBL" id="KL198022">
    <property type="protein sequence ID" value="KDQ17955.1"/>
    <property type="molecule type" value="Genomic_DNA"/>
</dbReference>
<dbReference type="CDD" id="cd05227">
    <property type="entry name" value="AR_SDR_e"/>
    <property type="match status" value="1"/>
</dbReference>
<comment type="similarity">
    <text evidence="2">Belongs to the NAD(P)-dependent epimerase/dehydratase family. Dihydroflavonol-4-reductase subfamily.</text>
</comment>
<dbReference type="Pfam" id="PF01370">
    <property type="entry name" value="Epimerase"/>
    <property type="match status" value="1"/>
</dbReference>
<organism evidence="4 5">
    <name type="scientific">Botryobasidium botryosum (strain FD-172 SS1)</name>
    <dbReference type="NCBI Taxonomy" id="930990"/>
    <lineage>
        <taxon>Eukaryota</taxon>
        <taxon>Fungi</taxon>
        <taxon>Dikarya</taxon>
        <taxon>Basidiomycota</taxon>
        <taxon>Agaricomycotina</taxon>
        <taxon>Agaricomycetes</taxon>
        <taxon>Cantharellales</taxon>
        <taxon>Botryobasidiaceae</taxon>
        <taxon>Botryobasidium</taxon>
    </lineage>
</organism>
<dbReference type="GO" id="GO:0016616">
    <property type="term" value="F:oxidoreductase activity, acting on the CH-OH group of donors, NAD or NADP as acceptor"/>
    <property type="evidence" value="ECO:0007669"/>
    <property type="project" value="TreeGrafter"/>
</dbReference>
<feature type="domain" description="NAD-dependent epimerase/dehydratase" evidence="3">
    <location>
        <begin position="10"/>
        <end position="267"/>
    </location>
</feature>
<keyword evidence="1" id="KW-0560">Oxidoreductase</keyword>
<accession>A0A067MTC0</accession>
<dbReference type="OrthoDB" id="2735536at2759"/>
<dbReference type="InterPro" id="IPR036291">
    <property type="entry name" value="NAD(P)-bd_dom_sf"/>
</dbReference>
<evidence type="ECO:0000256" key="1">
    <source>
        <dbReference type="ARBA" id="ARBA00023002"/>
    </source>
</evidence>
<evidence type="ECO:0000313" key="5">
    <source>
        <dbReference type="Proteomes" id="UP000027195"/>
    </source>
</evidence>
<dbReference type="Proteomes" id="UP000027195">
    <property type="component" value="Unassembled WGS sequence"/>
</dbReference>
<evidence type="ECO:0000256" key="2">
    <source>
        <dbReference type="ARBA" id="ARBA00023445"/>
    </source>
</evidence>
<sequence length="349" mass="37889">MPAVQAPATVLVSGASGFIAAWIIKTLLDQGFDVRGTVRSSSKGDQLVKLFKDYGSKFSYVLVEDISLDGAFDEAVKGVDAIIHTASPFVGNAQEPDEWIKPAVDGTLNALKSAKEFGTSVKRVVITSSVAAVQQPKTEMPAIYTETDWNTSAVEEVKEKGAQAGHLVKYRASKVLAERAAWDFVEENKGEIGFDIATILPSFVFGPLLHDVPSPAQLSVSPKMFYEAIRGQGYPQQRASFGINYVDVRDVAELHVRALTNEAAGGERFICSAGSFSWQEAYNILNSAEPPISNVPKGNPAAQSIHQMIHSSDKARFLLGFEFTSVEKMTVDTLRSLREREAGWAVSNV</sequence>
<dbReference type="STRING" id="930990.A0A067MTC0"/>
<dbReference type="FunCoup" id="A0A067MTC0">
    <property type="interactions" value="59"/>
</dbReference>
<keyword evidence="5" id="KW-1185">Reference proteome</keyword>
<evidence type="ECO:0000313" key="4">
    <source>
        <dbReference type="EMBL" id="KDQ17955.1"/>
    </source>
</evidence>
<evidence type="ECO:0000259" key="3">
    <source>
        <dbReference type="Pfam" id="PF01370"/>
    </source>
</evidence>
<dbReference type="InterPro" id="IPR001509">
    <property type="entry name" value="Epimerase_deHydtase"/>
</dbReference>
<dbReference type="InterPro" id="IPR050425">
    <property type="entry name" value="NAD(P)_dehydrat-like"/>
</dbReference>
<dbReference type="PANTHER" id="PTHR10366">
    <property type="entry name" value="NAD DEPENDENT EPIMERASE/DEHYDRATASE"/>
    <property type="match status" value="1"/>
</dbReference>
<proteinExistence type="inferred from homology"/>
<dbReference type="FunFam" id="3.40.50.720:FF:000085">
    <property type="entry name" value="Dihydroflavonol reductase"/>
    <property type="match status" value="1"/>
</dbReference>
<gene>
    <name evidence="4" type="ORF">BOTBODRAFT_29272</name>
</gene>
<dbReference type="PANTHER" id="PTHR10366:SF564">
    <property type="entry name" value="STEROL-4-ALPHA-CARBOXYLATE 3-DEHYDROGENASE, DECARBOXYLATING"/>
    <property type="match status" value="1"/>
</dbReference>
<dbReference type="InParanoid" id="A0A067MTC0"/>
<dbReference type="Gene3D" id="3.40.50.720">
    <property type="entry name" value="NAD(P)-binding Rossmann-like Domain"/>
    <property type="match status" value="1"/>
</dbReference>
<dbReference type="SUPFAM" id="SSF51735">
    <property type="entry name" value="NAD(P)-binding Rossmann-fold domains"/>
    <property type="match status" value="1"/>
</dbReference>
<reference evidence="5" key="1">
    <citation type="journal article" date="2014" name="Proc. Natl. Acad. Sci. U.S.A.">
        <title>Extensive sampling of basidiomycete genomes demonstrates inadequacy of the white-rot/brown-rot paradigm for wood decay fungi.</title>
        <authorList>
            <person name="Riley R."/>
            <person name="Salamov A.A."/>
            <person name="Brown D.W."/>
            <person name="Nagy L.G."/>
            <person name="Floudas D."/>
            <person name="Held B.W."/>
            <person name="Levasseur A."/>
            <person name="Lombard V."/>
            <person name="Morin E."/>
            <person name="Otillar R."/>
            <person name="Lindquist E.A."/>
            <person name="Sun H."/>
            <person name="LaButti K.M."/>
            <person name="Schmutz J."/>
            <person name="Jabbour D."/>
            <person name="Luo H."/>
            <person name="Baker S.E."/>
            <person name="Pisabarro A.G."/>
            <person name="Walton J.D."/>
            <person name="Blanchette R.A."/>
            <person name="Henrissat B."/>
            <person name="Martin F."/>
            <person name="Cullen D."/>
            <person name="Hibbett D.S."/>
            <person name="Grigoriev I.V."/>
        </authorList>
    </citation>
    <scope>NUCLEOTIDE SEQUENCE [LARGE SCALE GENOMIC DNA]</scope>
    <source>
        <strain evidence="5">FD-172 SS1</strain>
    </source>
</reference>